<proteinExistence type="predicted"/>
<dbReference type="STRING" id="103827.A0A0N5CZ08"/>
<dbReference type="GO" id="GO:0005634">
    <property type="term" value="C:nucleus"/>
    <property type="evidence" value="ECO:0007669"/>
    <property type="project" value="UniProtKB-SubCell"/>
</dbReference>
<organism evidence="9">
    <name type="scientific">Thelazia callipaeda</name>
    <name type="common">Oriental eyeworm</name>
    <name type="synonym">Parasitic nematode</name>
    <dbReference type="NCBI Taxonomy" id="103827"/>
    <lineage>
        <taxon>Eukaryota</taxon>
        <taxon>Metazoa</taxon>
        <taxon>Ecdysozoa</taxon>
        <taxon>Nematoda</taxon>
        <taxon>Chromadorea</taxon>
        <taxon>Rhabditida</taxon>
        <taxon>Spirurina</taxon>
        <taxon>Spiruromorpha</taxon>
        <taxon>Thelazioidea</taxon>
        <taxon>Thelaziidae</taxon>
        <taxon>Thelazia</taxon>
    </lineage>
</organism>
<evidence type="ECO:0000259" key="6">
    <source>
        <dbReference type="Pfam" id="PF23726"/>
    </source>
</evidence>
<evidence type="ECO:0000313" key="8">
    <source>
        <dbReference type="Proteomes" id="UP000276776"/>
    </source>
</evidence>
<dbReference type="OMA" id="PMTKFKL"/>
<comment type="subcellular location">
    <subcellularLocation>
        <location evidence="1">Nucleus</location>
    </subcellularLocation>
</comment>
<dbReference type="SUPFAM" id="SSF50978">
    <property type="entry name" value="WD40 repeat-like"/>
    <property type="match status" value="1"/>
</dbReference>
<feature type="signal peptide" evidence="3">
    <location>
        <begin position="1"/>
        <end position="24"/>
    </location>
</feature>
<dbReference type="InterPro" id="IPR058543">
    <property type="entry name" value="Beta-prop_RSE1/DDB1/CPSF1_2nd"/>
</dbReference>
<keyword evidence="8" id="KW-1185">Reference proteome</keyword>
<protein>
    <submittedName>
        <fullName evidence="9">CPSF_A domain-containing protein</fullName>
    </submittedName>
</protein>
<evidence type="ECO:0000313" key="9">
    <source>
        <dbReference type="WBParaSite" id="TCLT_0000570601-mRNA-1"/>
    </source>
</evidence>
<feature type="domain" description="RSE1/DDB1/CPSF1 second beta-propeller" evidence="6">
    <location>
        <begin position="527"/>
        <end position="975"/>
    </location>
</feature>
<sequence length="1434" mass="161424">MLHRFCVLICVMYAILHETDDSTAINFSECGKFFPEKGLQIVTVGAKYLRIFRANPYALVLKNEQQWTQTTRLECLLDVRLLAPVQAFGVVRISQNPDCDSLLLGFDDAKLSVVAVNPAERCLKTLSLHCFEDELLKDGFTKNLPRPIIRIDPGQRCATMLIFGRYLAVIPFNDSSSQLHSYTVQLSQIDSRLTNVVDMIFLDGYYEPTLLFLYECVQTTCGRACVRYDTMSVLGVSLNVKEQAHASVWQLSNLPMDCNQLLAIPQPVGGVLICATNELIYLNQSVPPCGQFFYFLKFGFKKPLILCRISLNSCMDGYTKFPLKDCKHMLMTLDGSAITAISTNKILVCNRDGLLFILTLVTDATNSVKSLELKFQYETVIPYTMTFCAPGYLFIGSRLGDSVLLHYSFSHPASEESAAKKMKLNSEYNSNEEDEDVELYGEILPKNLMSDIFNQVLRTEAVEETMNIRLLDKLLNVGPCKKITGGCPNVSTYYQELPRKDPLFDLVCACGHGKCGSICIFQRSVRPEIITSSNIEGVVQYWAIGRREDDTHMYFIASKEIGTLALETDNDLVELEAPIFATSESTIAAGDLADGGLAIQVTTSSIVMVAEGQQIQYIPLQLTFPVRSASIVDPYVAICTQNGRLLLFELTSHPHVHLKEVEILKRLRHETSPITSLSIYRDMSGIIRFCSLSNMSQHMSSSLSTKVAEQYFDDVDDLLLYGDSRKPKKEMVSKRRIVGTKPTEQNTHFDTDIVDPNTIVPSHWIVIARENGNIYIYSIPELHLVFMVKKISHLPDVATDQPYVEDEPSVGDGVDALSGTMVDTFAAKPEEVIMEVLLVGMGMNQGRPMLFLLIDDMVSIYEMFPYDNGVQGHLAIRFKRLPYTSVTRSCRFQGVNGRAAVESVRDAVRHKPVLHPFERIGNILNGVFICSSYPCIFFLEIGIPRLHPLNLDGPILSFTTFNNIACPNGFIYLTERERLMRVAKMPNDVILDASYPVKRIHIGVTVHNVTYLLHSNTYAVLTSEKINVKKMCVLINDDKTFEEHEKPDTFIYPQIDQYKLNLYSPEDWKPVLNAEVNFDEFEVVTSSEEVVLRSESTVSGVQNYLAIGTACNFGEEVLVRGRIIISEVIEVVPEPGQPTSKHRIKTLYDKEQKGPITSLCSCNGYLLTGMGQKVFIWLFKDNNLQGISFLDMHFYIHELTGVRNLALACDMYRSVALLRYQEEHKALSLASRDMRSDVQSPMASQFMVDNKQLGFLMSDEAANIAMFNYLPETLESLGGEKLILRAEINIGTLVNSFIRVKGHVSSGFVENELHSLERQSVFFASLDGSFGYLRPLTEKAGFSFFVFRRLHMLQQLISSVVVQNAGLNAKGSRAPRPQKPNQFGNTRNLVDGDVVMQYLHLSLLEKNDLARKLGTSRYHIMDDLTEIRRLTTHY</sequence>
<feature type="chain" id="PRO_5043126448" evidence="3">
    <location>
        <begin position="25"/>
        <end position="1434"/>
    </location>
</feature>
<gene>
    <name evidence="7" type="ORF">TCLT_LOCUS5695</name>
</gene>
<evidence type="ECO:0000259" key="5">
    <source>
        <dbReference type="Pfam" id="PF10433"/>
    </source>
</evidence>
<dbReference type="GO" id="GO:0003676">
    <property type="term" value="F:nucleic acid binding"/>
    <property type="evidence" value="ECO:0007669"/>
    <property type="project" value="InterPro"/>
</dbReference>
<evidence type="ECO:0000256" key="1">
    <source>
        <dbReference type="ARBA" id="ARBA00004123"/>
    </source>
</evidence>
<dbReference type="WBParaSite" id="TCLT_0000570601-mRNA-1">
    <property type="protein sequence ID" value="TCLT_0000570601-mRNA-1"/>
    <property type="gene ID" value="TCLT_0000570601"/>
</dbReference>
<evidence type="ECO:0000259" key="4">
    <source>
        <dbReference type="Pfam" id="PF03178"/>
    </source>
</evidence>
<dbReference type="Gene3D" id="2.130.10.10">
    <property type="entry name" value="YVTN repeat-like/Quinoprotein amine dehydrogenase"/>
    <property type="match status" value="2"/>
</dbReference>
<feature type="domain" description="RSE1/DDB1/CPSF1 C-terminal" evidence="4">
    <location>
        <begin position="1058"/>
        <end position="1400"/>
    </location>
</feature>
<keyword evidence="2" id="KW-0539">Nucleus</keyword>
<reference evidence="9" key="1">
    <citation type="submission" date="2017-02" db="UniProtKB">
        <authorList>
            <consortium name="WormBaseParasite"/>
        </authorList>
    </citation>
    <scope>IDENTIFICATION</scope>
</reference>
<dbReference type="Pfam" id="PF10433">
    <property type="entry name" value="Beta-prop_RSE1_1st"/>
    <property type="match status" value="1"/>
</dbReference>
<feature type="domain" description="RSE1/DDB1/CPSF1 first beta-propeller" evidence="5">
    <location>
        <begin position="25"/>
        <end position="411"/>
    </location>
</feature>
<dbReference type="InterPro" id="IPR018846">
    <property type="entry name" value="Beta-prop_RSE1/DDB1/CPSF1_1st"/>
</dbReference>
<dbReference type="InterPro" id="IPR004871">
    <property type="entry name" value="RSE1/DDB1/CPSF1_C"/>
</dbReference>
<dbReference type="Proteomes" id="UP000276776">
    <property type="component" value="Unassembled WGS sequence"/>
</dbReference>
<dbReference type="PANTHER" id="PTHR10644">
    <property type="entry name" value="DNA REPAIR/RNA PROCESSING CPSF FAMILY"/>
    <property type="match status" value="1"/>
</dbReference>
<keyword evidence="3" id="KW-0732">Signal</keyword>
<dbReference type="InterPro" id="IPR015943">
    <property type="entry name" value="WD40/YVTN_repeat-like_dom_sf"/>
</dbReference>
<evidence type="ECO:0000256" key="3">
    <source>
        <dbReference type="SAM" id="SignalP"/>
    </source>
</evidence>
<dbReference type="OrthoDB" id="6109at2759"/>
<evidence type="ECO:0000313" key="7">
    <source>
        <dbReference type="EMBL" id="VDN02968.1"/>
    </source>
</evidence>
<reference evidence="7 8" key="2">
    <citation type="submission" date="2018-11" db="EMBL/GenBank/DDBJ databases">
        <authorList>
            <consortium name="Pathogen Informatics"/>
        </authorList>
    </citation>
    <scope>NUCLEOTIDE SEQUENCE [LARGE SCALE GENOMIC DNA]</scope>
</reference>
<name>A0A0N5CZ08_THECL</name>
<accession>A0A0N5CZ08</accession>
<dbReference type="EMBL" id="UYYF01004357">
    <property type="protein sequence ID" value="VDN02968.1"/>
    <property type="molecule type" value="Genomic_DNA"/>
</dbReference>
<dbReference type="Pfam" id="PF23726">
    <property type="entry name" value="Beta-prop_RSE1_2nd"/>
    <property type="match status" value="1"/>
</dbReference>
<evidence type="ECO:0000256" key="2">
    <source>
        <dbReference type="ARBA" id="ARBA00023242"/>
    </source>
</evidence>
<dbReference type="InterPro" id="IPR036322">
    <property type="entry name" value="WD40_repeat_dom_sf"/>
</dbReference>
<dbReference type="InterPro" id="IPR050358">
    <property type="entry name" value="RSE1/DDB1/CFT1"/>
</dbReference>
<dbReference type="Pfam" id="PF03178">
    <property type="entry name" value="CPSF_A"/>
    <property type="match status" value="1"/>
</dbReference>